<dbReference type="OrthoDB" id="458685at2"/>
<dbReference type="STRING" id="1479485.DA73_0235285"/>
<organism evidence="2">
    <name type="scientific">Tolypothrix bouteillei VB521301</name>
    <dbReference type="NCBI Taxonomy" id="1479485"/>
    <lineage>
        <taxon>Bacteria</taxon>
        <taxon>Bacillati</taxon>
        <taxon>Cyanobacteriota</taxon>
        <taxon>Cyanophyceae</taxon>
        <taxon>Nostocales</taxon>
        <taxon>Tolypothrichaceae</taxon>
        <taxon>Tolypothrix</taxon>
    </lineage>
</organism>
<evidence type="ECO:0000313" key="1">
    <source>
        <dbReference type="EMBL" id="KAF3890063.1"/>
    </source>
</evidence>
<reference evidence="2" key="1">
    <citation type="journal article" date="2015" name="Genome Announc.">
        <title>Draft Genome Sequence of Tolypothrix boutellei Strain VB521301.</title>
        <authorList>
            <person name="Chandrababunaidu M.M."/>
            <person name="Singh D."/>
            <person name="Sen D."/>
            <person name="Bhan S."/>
            <person name="Das S."/>
            <person name="Gupta A."/>
            <person name="Adhikary S.P."/>
            <person name="Tripathy S."/>
        </authorList>
    </citation>
    <scope>NUCLEOTIDE SEQUENCE</scope>
    <source>
        <strain evidence="2">VB521301</strain>
    </source>
</reference>
<gene>
    <name evidence="2" type="ORF">DA73_0235285</name>
    <name evidence="1" type="ORF">DA73_0400034860</name>
</gene>
<comment type="caution">
    <text evidence="2">The sequence shown here is derived from an EMBL/GenBank/DDBJ whole genome shotgun (WGS) entry which is preliminary data.</text>
</comment>
<evidence type="ECO:0000313" key="2">
    <source>
        <dbReference type="EMBL" id="KIE06611.1"/>
    </source>
</evidence>
<keyword evidence="3" id="KW-1185">Reference proteome</keyword>
<sequence length="202" mass="22982">MAFATRIIFFQDTLLKQEPVQSSQLPSFKLVSIPAFTVLVLQSYTFLITQDHHRITLKNLQFKGFTSWYVFAPHVDIFSNEFFPIQTVGDIAAEQQNKNEVKIFVDRDSVGNQRNFLKIVANTQTVFKREPVDSSILRDELKQTIPAGTEVVLATSRPDGSGAVRFPIVKNHVRFSLQSPDIKGFSSNWYAYEEHVGIDRLG</sequence>
<dbReference type="EMBL" id="JHEG04000001">
    <property type="protein sequence ID" value="KAF3890063.1"/>
    <property type="molecule type" value="Genomic_DNA"/>
</dbReference>
<dbReference type="AlphaFoldDB" id="A0A0C1N2J0"/>
<accession>A0A0C1N2J0</accession>
<dbReference type="EMBL" id="JHEG02000059">
    <property type="protein sequence ID" value="KIE06611.1"/>
    <property type="molecule type" value="Genomic_DNA"/>
</dbReference>
<proteinExistence type="predicted"/>
<dbReference type="Proteomes" id="UP000029738">
    <property type="component" value="Unassembled WGS sequence"/>
</dbReference>
<evidence type="ECO:0000313" key="3">
    <source>
        <dbReference type="Proteomes" id="UP000029738"/>
    </source>
</evidence>
<protein>
    <submittedName>
        <fullName evidence="2">Uncharacterized protein</fullName>
    </submittedName>
</protein>
<dbReference type="RefSeq" id="WP_038071740.1">
    <property type="nucleotide sequence ID" value="NZ_JHEG04000001.1"/>
</dbReference>
<name>A0A0C1N2J0_9CYAN</name>
<reference evidence="1" key="2">
    <citation type="submission" date="2019-11" db="EMBL/GenBank/DDBJ databases">
        <title>Improved Assembly of Tolypothrix boutellei genome.</title>
        <authorList>
            <person name="Sarangi A.N."/>
            <person name="Mukherjee M."/>
            <person name="Ghosh S."/>
            <person name="Singh D."/>
            <person name="Das A."/>
            <person name="Kant S."/>
            <person name="Prusty A."/>
            <person name="Tripathy S."/>
        </authorList>
    </citation>
    <scope>NUCLEOTIDE SEQUENCE</scope>
    <source>
        <strain evidence="1">VB521301</strain>
    </source>
</reference>